<dbReference type="Proteomes" id="UP000325286">
    <property type="component" value="Chromosome"/>
</dbReference>
<feature type="compositionally biased region" description="Pro residues" evidence="1">
    <location>
        <begin position="94"/>
        <end position="106"/>
    </location>
</feature>
<dbReference type="CDD" id="cd20335">
    <property type="entry name" value="BRcat_RBR"/>
    <property type="match status" value="1"/>
</dbReference>
<keyword evidence="2" id="KW-1133">Transmembrane helix</keyword>
<organism evidence="3 4">
    <name type="scientific">Roseimaritima ulvae</name>
    <dbReference type="NCBI Taxonomy" id="980254"/>
    <lineage>
        <taxon>Bacteria</taxon>
        <taxon>Pseudomonadati</taxon>
        <taxon>Planctomycetota</taxon>
        <taxon>Planctomycetia</taxon>
        <taxon>Pirellulales</taxon>
        <taxon>Pirellulaceae</taxon>
        <taxon>Roseimaritima</taxon>
    </lineage>
</organism>
<evidence type="ECO:0000313" key="4">
    <source>
        <dbReference type="Proteomes" id="UP000325286"/>
    </source>
</evidence>
<feature type="region of interest" description="Disordered" evidence="1">
    <location>
        <begin position="42"/>
        <end position="130"/>
    </location>
</feature>
<keyword evidence="4" id="KW-1185">Reference proteome</keyword>
<feature type="transmembrane region" description="Helical" evidence="2">
    <location>
        <begin position="157"/>
        <end position="180"/>
    </location>
</feature>
<accession>A0A5B9QTK4</accession>
<feature type="compositionally biased region" description="Pro residues" evidence="1">
    <location>
        <begin position="59"/>
        <end position="77"/>
    </location>
</feature>
<keyword evidence="2" id="KW-0472">Membrane</keyword>
<feature type="transmembrane region" description="Helical" evidence="2">
    <location>
        <begin position="339"/>
        <end position="365"/>
    </location>
</feature>
<name>A0A5B9QTK4_9BACT</name>
<dbReference type="AlphaFoldDB" id="A0A5B9QTK4"/>
<feature type="transmembrane region" description="Helical" evidence="2">
    <location>
        <begin position="234"/>
        <end position="261"/>
    </location>
</feature>
<feature type="compositionally biased region" description="Low complexity" evidence="1">
    <location>
        <begin position="78"/>
        <end position="87"/>
    </location>
</feature>
<gene>
    <name evidence="3" type="ORF">UC8_27520</name>
</gene>
<sequence length="393" mass="41307">MSDIQRTCPQCQALLEVPGDAVGKQAQCPACQHVFTIPELPAAESSQTSLTAETSEPAADPPTPDSPQPNSPQPESPQPGGSQFSPAGDEDVRPGPPVVPPPPPRFPTSDSNPYAPSGQADSSPPRPRLAPVQITTAEPAEYINATWSLFRSAWKPLVAAGTVAFAINFGSSLLGTLLTIAAQESGEPVFGILNGVLRTLLGLASLFITLGMMRMSVDLARGQTIRFSQVFQTGFGVFGLSLLGYILLFLPFTLLVVPIVLAGAFTGFAPDAMLGAGLICMLPLMVLIFALFLYLWSYMYFLVDRETGLWAAFRLAFQLGSVNKLNTVILLLLSMGLSTAGMCACFVGQVASVPATVLLAAVAYLQMTGQPIQLPPPPLPPAGAGAVSSEVYS</sequence>
<dbReference type="RefSeq" id="WP_068132288.1">
    <property type="nucleotide sequence ID" value="NZ_CP042914.1"/>
</dbReference>
<dbReference type="Gene3D" id="2.20.28.160">
    <property type="match status" value="1"/>
</dbReference>
<dbReference type="EMBL" id="CP042914">
    <property type="protein sequence ID" value="QEG40735.1"/>
    <property type="molecule type" value="Genomic_DNA"/>
</dbReference>
<dbReference type="KEGG" id="rul:UC8_27520"/>
<evidence type="ECO:0000313" key="3">
    <source>
        <dbReference type="EMBL" id="QEG40735.1"/>
    </source>
</evidence>
<evidence type="ECO:0008006" key="5">
    <source>
        <dbReference type="Google" id="ProtNLM"/>
    </source>
</evidence>
<evidence type="ECO:0000256" key="1">
    <source>
        <dbReference type="SAM" id="MobiDB-lite"/>
    </source>
</evidence>
<feature type="transmembrane region" description="Helical" evidence="2">
    <location>
        <begin position="273"/>
        <end position="296"/>
    </location>
</feature>
<dbReference type="OrthoDB" id="286212at2"/>
<protein>
    <recommendedName>
        <fullName evidence="5">Zinc finger/thioredoxin putative domain-containing protein</fullName>
    </recommendedName>
</protein>
<evidence type="ECO:0000256" key="2">
    <source>
        <dbReference type="SAM" id="Phobius"/>
    </source>
</evidence>
<proteinExistence type="predicted"/>
<feature type="compositionally biased region" description="Polar residues" evidence="1">
    <location>
        <begin position="108"/>
        <end position="122"/>
    </location>
</feature>
<keyword evidence="2" id="KW-0812">Transmembrane</keyword>
<feature type="transmembrane region" description="Helical" evidence="2">
    <location>
        <begin position="192"/>
        <end position="213"/>
    </location>
</feature>
<reference evidence="3 4" key="1">
    <citation type="submission" date="2019-08" db="EMBL/GenBank/DDBJ databases">
        <title>Deep-cultivation of Planctomycetes and their phenomic and genomic characterization uncovers novel biology.</title>
        <authorList>
            <person name="Wiegand S."/>
            <person name="Jogler M."/>
            <person name="Boedeker C."/>
            <person name="Pinto D."/>
            <person name="Vollmers J."/>
            <person name="Rivas-Marin E."/>
            <person name="Kohn T."/>
            <person name="Peeters S.H."/>
            <person name="Heuer A."/>
            <person name="Rast P."/>
            <person name="Oberbeckmann S."/>
            <person name="Bunk B."/>
            <person name="Jeske O."/>
            <person name="Meyerdierks A."/>
            <person name="Storesund J.E."/>
            <person name="Kallscheuer N."/>
            <person name="Luecker S."/>
            <person name="Lage O.M."/>
            <person name="Pohl T."/>
            <person name="Merkel B.J."/>
            <person name="Hornburger P."/>
            <person name="Mueller R.-W."/>
            <person name="Bruemmer F."/>
            <person name="Labrenz M."/>
            <person name="Spormann A.M."/>
            <person name="Op den Camp H."/>
            <person name="Overmann J."/>
            <person name="Amann R."/>
            <person name="Jetten M.S.M."/>
            <person name="Mascher T."/>
            <person name="Medema M.H."/>
            <person name="Devos D.P."/>
            <person name="Kaster A.-K."/>
            <person name="Ovreas L."/>
            <person name="Rohde M."/>
            <person name="Galperin M.Y."/>
            <person name="Jogler C."/>
        </authorList>
    </citation>
    <scope>NUCLEOTIDE SEQUENCE [LARGE SCALE GENOMIC DNA]</scope>
    <source>
        <strain evidence="3 4">UC8</strain>
    </source>
</reference>